<gene>
    <name evidence="6" type="ORF">CP985_00880</name>
</gene>
<evidence type="ECO:0000259" key="5">
    <source>
        <dbReference type="Pfam" id="PF21706"/>
    </source>
</evidence>
<dbReference type="SUPFAM" id="SSF55424">
    <property type="entry name" value="FAD/NAD-linked reductases, dimerisation (C-terminal) domain"/>
    <property type="match status" value="1"/>
</dbReference>
<dbReference type="AlphaFoldDB" id="A0AAX2AK28"/>
<dbReference type="PANTHER" id="PTHR43755:SF1">
    <property type="entry name" value="FAD-DEPENDENT PYRIDINE NUCLEOTIDE-DISULPHIDE OXIDOREDUCTASE"/>
    <property type="match status" value="1"/>
</dbReference>
<evidence type="ECO:0000259" key="3">
    <source>
        <dbReference type="Pfam" id="PF07992"/>
    </source>
</evidence>
<dbReference type="Pfam" id="PF09242">
    <property type="entry name" value="FCSD-flav_bind"/>
    <property type="match status" value="1"/>
</dbReference>
<dbReference type="Gene3D" id="3.90.760.10">
    <property type="entry name" value="Flavocytochrome c sulphide dehydrogenase, flavin-binding domain"/>
    <property type="match status" value="1"/>
</dbReference>
<protein>
    <recommendedName>
        <fullName evidence="8">Flavocytochrome c sulfide dehydrogenase, flavin-binding</fullName>
    </recommendedName>
</protein>
<dbReference type="InterPro" id="IPR016156">
    <property type="entry name" value="FAD/NAD-linked_Rdtase_dimer_sf"/>
</dbReference>
<dbReference type="GO" id="GO:0050660">
    <property type="term" value="F:flavin adenine dinucleotide binding"/>
    <property type="evidence" value="ECO:0007669"/>
    <property type="project" value="InterPro"/>
</dbReference>
<evidence type="ECO:0000259" key="4">
    <source>
        <dbReference type="Pfam" id="PF09242"/>
    </source>
</evidence>
<dbReference type="InterPro" id="IPR036188">
    <property type="entry name" value="FAD/NAD-bd_sf"/>
</dbReference>
<dbReference type="KEGG" id="amyt:AMYT_0522"/>
<feature type="domain" description="Sulfide dehydrogenase [flavocytochrome c] flavoprotein chain central" evidence="5">
    <location>
        <begin position="173"/>
        <end position="270"/>
    </location>
</feature>
<proteinExistence type="predicted"/>
<reference evidence="6 7" key="1">
    <citation type="submission" date="2017-09" db="EMBL/GenBank/DDBJ databases">
        <title>Genomics of the genus Arcobacter.</title>
        <authorList>
            <person name="Perez-Cataluna A."/>
            <person name="Figueras M.J."/>
            <person name="Salas-Masso N."/>
        </authorList>
    </citation>
    <scope>NUCLEOTIDE SEQUENCE [LARGE SCALE GENOMIC DNA]</scope>
    <source>
        <strain evidence="6 7">CECT 7386</strain>
    </source>
</reference>
<dbReference type="Proteomes" id="UP000290092">
    <property type="component" value="Unassembled WGS sequence"/>
</dbReference>
<feature type="domain" description="FAD/NAD(P)-binding" evidence="3">
    <location>
        <begin position="35"/>
        <end position="138"/>
    </location>
</feature>
<dbReference type="GO" id="GO:0016491">
    <property type="term" value="F:oxidoreductase activity"/>
    <property type="evidence" value="ECO:0007669"/>
    <property type="project" value="InterPro"/>
</dbReference>
<keyword evidence="2" id="KW-0274">FAD</keyword>
<evidence type="ECO:0000256" key="2">
    <source>
        <dbReference type="ARBA" id="ARBA00022827"/>
    </source>
</evidence>
<dbReference type="InterPro" id="IPR052541">
    <property type="entry name" value="SQRD"/>
</dbReference>
<sequence length="433" mass="49494">MIRRDFFKYSFVSAALLTTSNINAKQINTSTIKTKVAICGGGFAGLSCAKHLKELNKDLDVTVIEKRANFSSCPLSNAWLGEALNISYEDLNYDFNSAILKYNYNFINETIEKINKDKKQIITSNHIIEYEYLIMAVGIDYDYEKLFKDINKIKECKLKAPAGLKPGSEHLALKRMIKNFKGGNFVISIPNGTYKCPPAPYERACMIANYFKKHNIKAKVIVLDPREKPAAKPKKFLEAFETFYKDIIVYKPYSNFKDIDFKTKKIVYEEFNKEKLEYLTLSLEFEEANIIPPNKANELIKKANLATYENGWAKLRQPTFRSISSEDVYIIGDSQGEYAFPKSAQMANSTAYLVAQELIDRINNKKFNYKENLPGNICYSMITDNKAVSISHLYEYKDTFKANSFTSKIQEDIAIAAQGWYFGLIEDILGIKS</sequence>
<keyword evidence="1" id="KW-0285">Flavoprotein</keyword>
<dbReference type="EMBL" id="NXID01000002">
    <property type="protein sequence ID" value="RXK17005.1"/>
    <property type="molecule type" value="Genomic_DNA"/>
</dbReference>
<dbReference type="InterPro" id="IPR015323">
    <property type="entry name" value="FlavoCytC_S_DH_flav-bd"/>
</dbReference>
<accession>A0AAX2AK28</accession>
<dbReference type="InterPro" id="IPR037092">
    <property type="entry name" value="FlavoCytC_S_DH_flav-bd_sf"/>
</dbReference>
<dbReference type="RefSeq" id="WP_114841013.1">
    <property type="nucleotide sequence ID" value="NZ_CP031219.1"/>
</dbReference>
<dbReference type="PANTHER" id="PTHR43755">
    <property type="match status" value="1"/>
</dbReference>
<evidence type="ECO:0008006" key="8">
    <source>
        <dbReference type="Google" id="ProtNLM"/>
    </source>
</evidence>
<dbReference type="Gene3D" id="3.50.50.60">
    <property type="entry name" value="FAD/NAD(P)-binding domain"/>
    <property type="match status" value="2"/>
</dbReference>
<dbReference type="InterPro" id="IPR049386">
    <property type="entry name" value="FCSD_central"/>
</dbReference>
<evidence type="ECO:0000313" key="6">
    <source>
        <dbReference type="EMBL" id="RXK17005.1"/>
    </source>
</evidence>
<organism evidence="6 7">
    <name type="scientific">Malaciobacter mytili LMG 24559</name>
    <dbReference type="NCBI Taxonomy" id="1032238"/>
    <lineage>
        <taxon>Bacteria</taxon>
        <taxon>Pseudomonadati</taxon>
        <taxon>Campylobacterota</taxon>
        <taxon>Epsilonproteobacteria</taxon>
        <taxon>Campylobacterales</taxon>
        <taxon>Arcobacteraceae</taxon>
        <taxon>Malaciobacter</taxon>
    </lineage>
</organism>
<dbReference type="Pfam" id="PF21706">
    <property type="entry name" value="FCSD_central"/>
    <property type="match status" value="1"/>
</dbReference>
<comment type="caution">
    <text evidence="6">The sequence shown here is derived from an EMBL/GenBank/DDBJ whole genome shotgun (WGS) entry which is preliminary data.</text>
</comment>
<keyword evidence="7" id="KW-1185">Reference proteome</keyword>
<dbReference type="SUPFAM" id="SSF51905">
    <property type="entry name" value="FAD/NAD(P)-binding domain"/>
    <property type="match status" value="2"/>
</dbReference>
<evidence type="ECO:0000256" key="1">
    <source>
        <dbReference type="ARBA" id="ARBA00022630"/>
    </source>
</evidence>
<evidence type="ECO:0000313" key="7">
    <source>
        <dbReference type="Proteomes" id="UP000290092"/>
    </source>
</evidence>
<name>A0AAX2AK28_9BACT</name>
<feature type="domain" description="Flavocytochrome c sulphide dehydrogenase flavin-binding" evidence="4">
    <location>
        <begin position="376"/>
        <end position="429"/>
    </location>
</feature>
<dbReference type="Pfam" id="PF07992">
    <property type="entry name" value="Pyr_redox_2"/>
    <property type="match status" value="1"/>
</dbReference>
<dbReference type="InterPro" id="IPR023753">
    <property type="entry name" value="FAD/NAD-binding_dom"/>
</dbReference>